<name>A0A179V5I1_BLAGS</name>
<feature type="compositionally biased region" description="Polar residues" evidence="1">
    <location>
        <begin position="8"/>
        <end position="23"/>
    </location>
</feature>
<evidence type="ECO:0000313" key="2">
    <source>
        <dbReference type="EMBL" id="OAT13902.1"/>
    </source>
</evidence>
<feature type="compositionally biased region" description="Polar residues" evidence="1">
    <location>
        <begin position="42"/>
        <end position="60"/>
    </location>
</feature>
<dbReference type="AlphaFoldDB" id="A0A179V5I1"/>
<organism evidence="2 3">
    <name type="scientific">Blastomyces gilchristii (strain SLH14081)</name>
    <name type="common">Blastomyces dermatitidis</name>
    <dbReference type="NCBI Taxonomy" id="559298"/>
    <lineage>
        <taxon>Eukaryota</taxon>
        <taxon>Fungi</taxon>
        <taxon>Dikarya</taxon>
        <taxon>Ascomycota</taxon>
        <taxon>Pezizomycotina</taxon>
        <taxon>Eurotiomycetes</taxon>
        <taxon>Eurotiomycetidae</taxon>
        <taxon>Onygenales</taxon>
        <taxon>Ajellomycetaceae</taxon>
        <taxon>Blastomyces</taxon>
    </lineage>
</organism>
<accession>A0A179V5I1</accession>
<reference evidence="3" key="1">
    <citation type="journal article" date="2015" name="PLoS Genet.">
        <title>The dynamic genome and transcriptome of the human fungal pathogen Blastomyces and close relative Emmonsia.</title>
        <authorList>
            <person name="Munoz J.F."/>
            <person name="Gauthier G.M."/>
            <person name="Desjardins C.A."/>
            <person name="Gallo J.E."/>
            <person name="Holder J."/>
            <person name="Sullivan T.D."/>
            <person name="Marty A.J."/>
            <person name="Carmen J.C."/>
            <person name="Chen Z."/>
            <person name="Ding L."/>
            <person name="Gujja S."/>
            <person name="Magrini V."/>
            <person name="Misas E."/>
            <person name="Mitreva M."/>
            <person name="Priest M."/>
            <person name="Saif S."/>
            <person name="Whiston E.A."/>
            <person name="Young S."/>
            <person name="Zeng Q."/>
            <person name="Goldman W.E."/>
            <person name="Mardis E.R."/>
            <person name="Taylor J.W."/>
            <person name="McEwen J.G."/>
            <person name="Clay O.K."/>
            <person name="Klein B.S."/>
            <person name="Cuomo C.A."/>
        </authorList>
    </citation>
    <scope>NUCLEOTIDE SEQUENCE [LARGE SCALE GENOMIC DNA]</scope>
    <source>
        <strain evidence="3">SLH14081</strain>
    </source>
</reference>
<dbReference type="EMBL" id="GG657480">
    <property type="protein sequence ID" value="OAT13902.1"/>
    <property type="molecule type" value="Genomic_DNA"/>
</dbReference>
<keyword evidence="3" id="KW-1185">Reference proteome</keyword>
<evidence type="ECO:0000256" key="1">
    <source>
        <dbReference type="SAM" id="MobiDB-lite"/>
    </source>
</evidence>
<sequence>MTERTRNSHASTPANPTADTQKQPPEPWITPMEEVPEDLPTTCGTSFSASVTEELSEPTNEPISVKNILEHLSQNQAIFLQEMLTACKHSQTESLDMIFRDTCELKRNFLKLQSLKIIY</sequence>
<dbReference type="RefSeq" id="XP_002620600.1">
    <property type="nucleotide sequence ID" value="XM_002620554.1"/>
</dbReference>
<evidence type="ECO:0000313" key="3">
    <source>
        <dbReference type="Proteomes" id="UP000002038"/>
    </source>
</evidence>
<proteinExistence type="predicted"/>
<dbReference type="VEuPathDB" id="FungiDB:BDBG_09011"/>
<dbReference type="GeneID" id="8501257"/>
<dbReference type="Proteomes" id="UP000002038">
    <property type="component" value="Unassembled WGS sequence"/>
</dbReference>
<protein>
    <submittedName>
        <fullName evidence="2">Uncharacterized protein</fullName>
    </submittedName>
</protein>
<gene>
    <name evidence="2" type="ORF">BDBG_09011</name>
</gene>
<dbReference type="KEGG" id="bgh:BDBG_09011"/>
<dbReference type="OrthoDB" id="4189725at2759"/>
<feature type="region of interest" description="Disordered" evidence="1">
    <location>
        <begin position="1"/>
        <end position="60"/>
    </location>
</feature>